<name>A0AAT9HW71_9ACTN</name>
<evidence type="ECO:0000313" key="1">
    <source>
        <dbReference type="EMBL" id="BFO21864.1"/>
    </source>
</evidence>
<organism evidence="1">
    <name type="scientific">Streptomyces haneummycinicus</name>
    <dbReference type="NCBI Taxonomy" id="3074435"/>
    <lineage>
        <taxon>Bacteria</taxon>
        <taxon>Bacillati</taxon>
        <taxon>Actinomycetota</taxon>
        <taxon>Actinomycetes</taxon>
        <taxon>Kitasatosporales</taxon>
        <taxon>Streptomycetaceae</taxon>
        <taxon>Streptomyces</taxon>
    </lineage>
</organism>
<reference evidence="1" key="1">
    <citation type="submission" date="2024-06" db="EMBL/GenBank/DDBJ databases">
        <authorList>
            <consortium name="consrtm"/>
            <person name="Uemura M."/>
            <person name="Terahara T."/>
        </authorList>
    </citation>
    <scope>NUCLEOTIDE SEQUENCE</scope>
    <source>
        <strain evidence="1">KM77-8</strain>
    </source>
</reference>
<gene>
    <name evidence="1" type="ORF">SHKM778_82520</name>
</gene>
<protein>
    <submittedName>
        <fullName evidence="1">Uncharacterized protein</fullName>
    </submittedName>
</protein>
<dbReference type="EMBL" id="AP035768">
    <property type="protein sequence ID" value="BFO21864.1"/>
    <property type="molecule type" value="Genomic_DNA"/>
</dbReference>
<proteinExistence type="predicted"/>
<dbReference type="AlphaFoldDB" id="A0AAT9HW71"/>
<reference evidence="1" key="2">
    <citation type="submission" date="2024-07" db="EMBL/GenBank/DDBJ databases">
        <title>Streptomyces haneummycinica sp. nov., a new antibiotic-producing actinobacterium isolated from marine sediment.</title>
        <authorList>
            <person name="Uemura M."/>
            <person name="Hamada M."/>
            <person name="Hirano S."/>
            <person name="Kobayashi K."/>
            <person name="Ohshiro T."/>
            <person name="Kobayashi T."/>
            <person name="Terahara T."/>
        </authorList>
    </citation>
    <scope>NUCLEOTIDE SEQUENCE</scope>
    <source>
        <strain evidence="1">KM77-8</strain>
    </source>
</reference>
<accession>A0AAT9HW71</accession>
<sequence length="73" mass="8093">MEHTEAVHRVGTYYLAALAAANQHILRGGALCRRSRTAVTVRKRRLWGPVLRHWAGWRTSEPTSSPVSAGRTG</sequence>